<dbReference type="InterPro" id="IPR050106">
    <property type="entry name" value="HistidinolP_aminotransfase"/>
</dbReference>
<feature type="domain" description="Aminotransferase class I/classII large" evidence="4">
    <location>
        <begin position="4"/>
        <end position="234"/>
    </location>
</feature>
<dbReference type="Gene3D" id="3.40.640.10">
    <property type="entry name" value="Type I PLP-dependent aspartate aminotransferase-like (Major domain)"/>
    <property type="match status" value="1"/>
</dbReference>
<dbReference type="InterPro" id="IPR015421">
    <property type="entry name" value="PyrdxlP-dep_Trfase_major"/>
</dbReference>
<dbReference type="PANTHER" id="PTHR43643">
    <property type="entry name" value="HISTIDINOL-PHOSPHATE AMINOTRANSFERASE 2"/>
    <property type="match status" value="1"/>
</dbReference>
<evidence type="ECO:0000256" key="3">
    <source>
        <dbReference type="ARBA" id="ARBA00022898"/>
    </source>
</evidence>
<dbReference type="SUPFAM" id="SSF53383">
    <property type="entry name" value="PLP-dependent transferases"/>
    <property type="match status" value="1"/>
</dbReference>
<evidence type="ECO:0000256" key="2">
    <source>
        <dbReference type="ARBA" id="ARBA00022679"/>
    </source>
</evidence>
<dbReference type="GO" id="GO:0008483">
    <property type="term" value="F:transaminase activity"/>
    <property type="evidence" value="ECO:0007669"/>
    <property type="project" value="UniProtKB-KW"/>
</dbReference>
<gene>
    <name evidence="5" type="ORF">EKG83_30815</name>
</gene>
<evidence type="ECO:0000313" key="6">
    <source>
        <dbReference type="Proteomes" id="UP000325787"/>
    </source>
</evidence>
<dbReference type="EMBL" id="CP034550">
    <property type="protein sequence ID" value="QFZ21195.1"/>
    <property type="molecule type" value="Genomic_DNA"/>
</dbReference>
<dbReference type="OrthoDB" id="4042503at2"/>
<evidence type="ECO:0000256" key="1">
    <source>
        <dbReference type="ARBA" id="ARBA00022576"/>
    </source>
</evidence>
<accession>A0A5Q0H5M1</accession>
<name>A0A5Q0H5M1_SACSY</name>
<dbReference type="Gene3D" id="3.90.1150.10">
    <property type="entry name" value="Aspartate Aminotransferase, domain 1"/>
    <property type="match status" value="1"/>
</dbReference>
<keyword evidence="2 5" id="KW-0808">Transferase</keyword>
<dbReference type="AlphaFoldDB" id="A0A5Q0H5M1"/>
<dbReference type="InterPro" id="IPR015422">
    <property type="entry name" value="PyrdxlP-dep_Trfase_small"/>
</dbReference>
<dbReference type="Pfam" id="PF00155">
    <property type="entry name" value="Aminotran_1_2"/>
    <property type="match status" value="1"/>
</dbReference>
<keyword evidence="3" id="KW-0663">Pyridoxal phosphate</keyword>
<keyword evidence="6" id="KW-1185">Reference proteome</keyword>
<sequence length="277" mass="29352">MVRSLRESIAAHHFVGPDRVVAAGGTDELVLRLAAHGGPVVVDRHTSHARRLRAAGIAVDELPLLDDYRVAVAELCLRFERGARTAFVGNPHETTGSVLSAESVPRLCASARRHGALVVFDETSAEYALGPGFTSARWWAAHGRNVCVLRSFPGVEVGYLVGDPAAVARVDAGPVAPEAEAAARHALAHPEVLDRARADNRAARALLCRGLTELGVPFQPSAADFVLARLPAGVPGPRRAHDLEDVGLAGHVRIPVGRPDEVAEVLDELRRLTGVPA</sequence>
<keyword evidence="1 5" id="KW-0032">Aminotransferase</keyword>
<reference evidence="6" key="1">
    <citation type="journal article" date="2021" name="Curr. Microbiol.">
        <title>Complete genome of nocamycin-producing strain Saccharothrix syringae NRRL B-16468 reveals the biosynthetic potential for secondary metabolites.</title>
        <authorList>
            <person name="Mo X."/>
            <person name="Yang S."/>
        </authorList>
    </citation>
    <scope>NUCLEOTIDE SEQUENCE [LARGE SCALE GENOMIC DNA]</scope>
    <source>
        <strain evidence="6">ATCC 51364 / DSM 43886 / JCM 6844 / KCTC 9398 / NBRC 14523 / NRRL B-16468 / INA 2240</strain>
    </source>
</reference>
<evidence type="ECO:0000313" key="5">
    <source>
        <dbReference type="EMBL" id="QFZ21195.1"/>
    </source>
</evidence>
<dbReference type="KEGG" id="ssyi:EKG83_30815"/>
<dbReference type="GO" id="GO:0030170">
    <property type="term" value="F:pyridoxal phosphate binding"/>
    <property type="evidence" value="ECO:0007669"/>
    <property type="project" value="InterPro"/>
</dbReference>
<evidence type="ECO:0000259" key="4">
    <source>
        <dbReference type="Pfam" id="PF00155"/>
    </source>
</evidence>
<dbReference type="InterPro" id="IPR004839">
    <property type="entry name" value="Aminotransferase_I/II_large"/>
</dbReference>
<dbReference type="Proteomes" id="UP000325787">
    <property type="component" value="Chromosome"/>
</dbReference>
<dbReference type="InterPro" id="IPR015424">
    <property type="entry name" value="PyrdxlP-dep_Trfase"/>
</dbReference>
<proteinExistence type="predicted"/>
<protein>
    <submittedName>
        <fullName evidence="5">Aminotransferase class I/II-fold pyridoxal phosphate-dependent enzyme</fullName>
    </submittedName>
</protein>
<organism evidence="5 6">
    <name type="scientific">Saccharothrix syringae</name>
    <name type="common">Nocardiopsis syringae</name>
    <dbReference type="NCBI Taxonomy" id="103733"/>
    <lineage>
        <taxon>Bacteria</taxon>
        <taxon>Bacillati</taxon>
        <taxon>Actinomycetota</taxon>
        <taxon>Actinomycetes</taxon>
        <taxon>Pseudonocardiales</taxon>
        <taxon>Pseudonocardiaceae</taxon>
        <taxon>Saccharothrix</taxon>
    </lineage>
</organism>
<dbReference type="PANTHER" id="PTHR43643:SF3">
    <property type="entry name" value="HISTIDINOL-PHOSPHATE AMINOTRANSFERASE"/>
    <property type="match status" value="1"/>
</dbReference>